<dbReference type="EMBL" id="JAPUFD010000019">
    <property type="protein sequence ID" value="MDI1492583.1"/>
    <property type="molecule type" value="Genomic_DNA"/>
</dbReference>
<evidence type="ECO:0000256" key="1">
    <source>
        <dbReference type="SAM" id="MobiDB-lite"/>
    </source>
</evidence>
<reference evidence="3" key="1">
    <citation type="journal article" date="2023" name="Genome Biol. Evol.">
        <title>First Whole Genome Sequence and Flow Cytometry Genome Size Data for the Lichen-Forming Fungus Ramalina farinacea (Ascomycota).</title>
        <authorList>
            <person name="Llewellyn T."/>
            <person name="Mian S."/>
            <person name="Hill R."/>
            <person name="Leitch I.J."/>
            <person name="Gaya E."/>
        </authorList>
    </citation>
    <scope>NUCLEOTIDE SEQUENCE</scope>
    <source>
        <strain evidence="3">LIQ254RAFAR</strain>
    </source>
</reference>
<sequence length="512" mass="57197">MIRNDDCINDPFVEDFPIPQSKRLRTNAIGNYISVSDSSIYSWIAQIPAPNDILLPASQPAGTPPPSDSHQDPKGRYSKRRRCSDPLPPRSLGNRPTLKKRREALQEISVNMASKENGKVVLPVTPKNSGSTITSSDENATLGHINVSPSKLAAALKPRGNAYSAGELMEEHGMVFNDTDAFESYPNFVDTINDIVAPERLSETRQESARKFQIYMKTFERLNEATFLRVIWPQLMKDGYHVVRERADLTTEEKEILRDEKMLFRDFVVDEGIMFTHDVEFHRTLVPSIYSDAKFELALAKALQKYDGMVNPKPDYVYGIHPSRIPHFRDAPRPPNVTALLQIAPGLVHPFLTVEGKADAGSAAEAENQARRGGATLVNAARQLRATVGDLPDIAGPDEESFVFSVTISPKLLEIWVHWYEGPEATQTFHMNKVKQFLLAGDRKQLGLLRDSLHNIMEWAALNRFTQLAGLHESIHAYAKMVRLNEIEKVNVKGPGQGRKRPAGEDEGVVTG</sequence>
<evidence type="ECO:0000313" key="4">
    <source>
        <dbReference type="Proteomes" id="UP001161017"/>
    </source>
</evidence>
<organism evidence="3 4">
    <name type="scientific">Ramalina farinacea</name>
    <dbReference type="NCBI Taxonomy" id="258253"/>
    <lineage>
        <taxon>Eukaryota</taxon>
        <taxon>Fungi</taxon>
        <taxon>Dikarya</taxon>
        <taxon>Ascomycota</taxon>
        <taxon>Pezizomycotina</taxon>
        <taxon>Lecanoromycetes</taxon>
        <taxon>OSLEUM clade</taxon>
        <taxon>Lecanoromycetidae</taxon>
        <taxon>Lecanorales</taxon>
        <taxon>Lecanorineae</taxon>
        <taxon>Ramalinaceae</taxon>
        <taxon>Ramalina</taxon>
    </lineage>
</organism>
<comment type="caution">
    <text evidence="3">The sequence shown here is derived from an EMBL/GenBank/DDBJ whole genome shotgun (WGS) entry which is preliminary data.</text>
</comment>
<dbReference type="PANTHER" id="PTHR42470">
    <property type="entry name" value="VAST DOMAIN-CONTAINING PROTEIN"/>
    <property type="match status" value="1"/>
</dbReference>
<name>A0AA43QTZ4_9LECA</name>
<feature type="region of interest" description="Disordered" evidence="1">
    <location>
        <begin position="54"/>
        <end position="99"/>
    </location>
</feature>
<proteinExistence type="predicted"/>
<keyword evidence="4" id="KW-1185">Reference proteome</keyword>
<dbReference type="Proteomes" id="UP001161017">
    <property type="component" value="Unassembled WGS sequence"/>
</dbReference>
<accession>A0AA43QTZ4</accession>
<evidence type="ECO:0000259" key="2">
    <source>
        <dbReference type="Pfam" id="PF25545"/>
    </source>
</evidence>
<dbReference type="Pfam" id="PF25545">
    <property type="entry name" value="DUF7924"/>
    <property type="match status" value="1"/>
</dbReference>
<evidence type="ECO:0000313" key="3">
    <source>
        <dbReference type="EMBL" id="MDI1492583.1"/>
    </source>
</evidence>
<feature type="domain" description="DUF7924" evidence="2">
    <location>
        <begin position="310"/>
        <end position="468"/>
    </location>
</feature>
<dbReference type="PANTHER" id="PTHR42470:SF1">
    <property type="entry name" value="VAST DOMAIN-CONTAINING PROTEIN"/>
    <property type="match status" value="1"/>
</dbReference>
<protein>
    <recommendedName>
        <fullName evidence="2">DUF7924 domain-containing protein</fullName>
    </recommendedName>
</protein>
<dbReference type="InterPro" id="IPR057684">
    <property type="entry name" value="DUF7924"/>
</dbReference>
<feature type="region of interest" description="Disordered" evidence="1">
    <location>
        <begin position="492"/>
        <end position="512"/>
    </location>
</feature>
<gene>
    <name evidence="3" type="ORF">OHK93_003797</name>
</gene>
<dbReference type="AlphaFoldDB" id="A0AA43QTZ4"/>